<feature type="domain" description="HAMP" evidence="13">
    <location>
        <begin position="306"/>
        <end position="358"/>
    </location>
</feature>
<name>A0A4P7UK00_DESDE</name>
<dbReference type="GO" id="GO:0005886">
    <property type="term" value="C:plasma membrane"/>
    <property type="evidence" value="ECO:0007669"/>
    <property type="project" value="UniProtKB-SubCell"/>
</dbReference>
<dbReference type="Pfam" id="PF02743">
    <property type="entry name" value="dCache_1"/>
    <property type="match status" value="1"/>
</dbReference>
<protein>
    <submittedName>
        <fullName evidence="14">Methyl-accepting chemotaxis protein</fullName>
    </submittedName>
</protein>
<keyword evidence="7 9" id="KW-0807">Transducer</keyword>
<dbReference type="Gene3D" id="3.30.450.20">
    <property type="entry name" value="PAS domain"/>
    <property type="match status" value="1"/>
</dbReference>
<evidence type="ECO:0000256" key="7">
    <source>
        <dbReference type="ARBA" id="ARBA00023224"/>
    </source>
</evidence>
<keyword evidence="10" id="KW-0175">Coiled coil</keyword>
<dbReference type="Gene3D" id="1.10.287.950">
    <property type="entry name" value="Methyl-accepting chemotaxis protein"/>
    <property type="match status" value="1"/>
</dbReference>
<organism evidence="14 15">
    <name type="scientific">Desulfovibrio desulfuricans</name>
    <dbReference type="NCBI Taxonomy" id="876"/>
    <lineage>
        <taxon>Bacteria</taxon>
        <taxon>Pseudomonadati</taxon>
        <taxon>Thermodesulfobacteriota</taxon>
        <taxon>Desulfovibrionia</taxon>
        <taxon>Desulfovibrionales</taxon>
        <taxon>Desulfovibrionaceae</taxon>
        <taxon>Desulfovibrio</taxon>
    </lineage>
</organism>
<keyword evidence="4 11" id="KW-0812">Transmembrane</keyword>
<gene>
    <name evidence="14" type="ORF">DDIC_12805</name>
</gene>
<dbReference type="PROSITE" id="PS50111">
    <property type="entry name" value="CHEMOTAXIS_TRANSDUC_2"/>
    <property type="match status" value="1"/>
</dbReference>
<feature type="domain" description="Methyl-accepting transducer" evidence="12">
    <location>
        <begin position="406"/>
        <end position="642"/>
    </location>
</feature>
<dbReference type="GO" id="GO:0004888">
    <property type="term" value="F:transmembrane signaling receptor activity"/>
    <property type="evidence" value="ECO:0007669"/>
    <property type="project" value="InterPro"/>
</dbReference>
<dbReference type="PANTHER" id="PTHR32089">
    <property type="entry name" value="METHYL-ACCEPTING CHEMOTAXIS PROTEIN MCPB"/>
    <property type="match status" value="1"/>
</dbReference>
<evidence type="ECO:0000256" key="4">
    <source>
        <dbReference type="ARBA" id="ARBA00022692"/>
    </source>
</evidence>
<dbReference type="FunFam" id="1.10.287.950:FF:000001">
    <property type="entry name" value="Methyl-accepting chemotaxis sensory transducer"/>
    <property type="match status" value="1"/>
</dbReference>
<evidence type="ECO:0000256" key="9">
    <source>
        <dbReference type="PROSITE-ProRule" id="PRU00284"/>
    </source>
</evidence>
<dbReference type="PROSITE" id="PS50885">
    <property type="entry name" value="HAMP"/>
    <property type="match status" value="1"/>
</dbReference>
<dbReference type="PRINTS" id="PR00260">
    <property type="entry name" value="CHEMTRNSDUCR"/>
</dbReference>
<evidence type="ECO:0000256" key="8">
    <source>
        <dbReference type="ARBA" id="ARBA00029447"/>
    </source>
</evidence>
<dbReference type="GO" id="GO:0006935">
    <property type="term" value="P:chemotaxis"/>
    <property type="evidence" value="ECO:0007669"/>
    <property type="project" value="UniProtKB-KW"/>
</dbReference>
<dbReference type="Proteomes" id="UP000297065">
    <property type="component" value="Chromosome"/>
</dbReference>
<evidence type="ECO:0000256" key="5">
    <source>
        <dbReference type="ARBA" id="ARBA00022989"/>
    </source>
</evidence>
<dbReference type="InterPro" id="IPR004090">
    <property type="entry name" value="Chemotax_Me-accpt_rcpt"/>
</dbReference>
<dbReference type="GO" id="GO:0007165">
    <property type="term" value="P:signal transduction"/>
    <property type="evidence" value="ECO:0007669"/>
    <property type="project" value="UniProtKB-KW"/>
</dbReference>
<evidence type="ECO:0000313" key="14">
    <source>
        <dbReference type="EMBL" id="QCC86743.1"/>
    </source>
</evidence>
<dbReference type="EMBL" id="CP036295">
    <property type="protein sequence ID" value="QCC86743.1"/>
    <property type="molecule type" value="Genomic_DNA"/>
</dbReference>
<keyword evidence="2" id="KW-1003">Cell membrane</keyword>
<dbReference type="OrthoDB" id="5759972at2"/>
<accession>A0A4P7UK00</accession>
<proteinExistence type="inferred from homology"/>
<sequence>MSVRSIRLAMMLLVGSVVFAVQSALIVVVARYSHEASLTSSVDQMRLLAGTIAKSLGDFGEQQQMVLHGTVQQPALKQFLRTRLDNGEAAGVLAAMSLSAGEVNSFFLFDTEGTQIINRVHGKEGSLKNFAHREYVRETFKGKPGLSDTPSKSAITGKAIVGVADAVTDESGKVVGGVGMAYSIDGLMEKYINDIRLGKTGYPFIVAPTGVMVGHPDSGRVLQDVSKEAGMARVLATPSGAEVFTRNGVEKMLAWAPVPGWNWKVVITMDRNEIEASANHQRNIMVGAGVVAIFLLVGITLVALDKIIVKPLQELEAYARSVAAGNLDRSLTLVRRNEIGKLADSLRSMVGSLKGKIAEADEKSRIAREESDRAARATEEAEAARLAAEQAKAEGMLHAATQLEGVVEAVTTASEELSAQVEQASRGAESQTTRVGETATAMEEMNATVLEVARNAGQAADSAKNAKGKAESGAQVVERVVADISRIQAQAMELKKEMTSLGQQAESTGQILGVISDIADQTNLLALNAAIEAARAGEAGRGFAVVADEVRKLAEKTMTATKEVGDAIRDIQTGTRNNVGNVDQVVGMIDSTTSLAGTSGEALREIVQLVDATAQQVQSIATAAEEQSATSEEINHSIEDVNRISLETSSAMQHSAVAVAEMAQQAQVLRGLIASMKSGR</sequence>
<dbReference type="SUPFAM" id="SSF58104">
    <property type="entry name" value="Methyl-accepting chemotaxis protein (MCP) signaling domain"/>
    <property type="match status" value="1"/>
</dbReference>
<evidence type="ECO:0000256" key="6">
    <source>
        <dbReference type="ARBA" id="ARBA00023136"/>
    </source>
</evidence>
<keyword evidence="3" id="KW-0145">Chemotaxis</keyword>
<dbReference type="InterPro" id="IPR033479">
    <property type="entry name" value="dCache_1"/>
</dbReference>
<dbReference type="RefSeq" id="WP_136400799.1">
    <property type="nucleotide sequence ID" value="NZ_CP036295.1"/>
</dbReference>
<dbReference type="AlphaFoldDB" id="A0A4P7UK00"/>
<reference evidence="14 15" key="1">
    <citation type="submission" date="2019-02" db="EMBL/GenBank/DDBJ databases">
        <title>Complete Genome Sequence of Desulfovibrio desulfuricans IC1, a Sulfonate Utilizing Anaerobe.</title>
        <authorList>
            <person name="Day L.A."/>
            <person name="De Leon K.B."/>
            <person name="Wall J.D."/>
        </authorList>
    </citation>
    <scope>NUCLEOTIDE SEQUENCE [LARGE SCALE GENOMIC DNA]</scope>
    <source>
        <strain evidence="14 15">IC1</strain>
    </source>
</reference>
<dbReference type="SMART" id="SM00304">
    <property type="entry name" value="HAMP"/>
    <property type="match status" value="1"/>
</dbReference>
<dbReference type="CDD" id="cd12914">
    <property type="entry name" value="PDC1_DGC_like"/>
    <property type="match status" value="1"/>
</dbReference>
<feature type="coiled-coil region" evidence="10">
    <location>
        <begin position="367"/>
        <end position="394"/>
    </location>
</feature>
<evidence type="ECO:0000256" key="1">
    <source>
        <dbReference type="ARBA" id="ARBA00004651"/>
    </source>
</evidence>
<evidence type="ECO:0000259" key="13">
    <source>
        <dbReference type="PROSITE" id="PS50885"/>
    </source>
</evidence>
<feature type="coiled-coil region" evidence="10">
    <location>
        <begin position="477"/>
        <end position="504"/>
    </location>
</feature>
<dbReference type="CDD" id="cd06225">
    <property type="entry name" value="HAMP"/>
    <property type="match status" value="1"/>
</dbReference>
<comment type="similarity">
    <text evidence="8">Belongs to the methyl-accepting chemotaxis (MCP) protein family.</text>
</comment>
<evidence type="ECO:0000259" key="12">
    <source>
        <dbReference type="PROSITE" id="PS50111"/>
    </source>
</evidence>
<evidence type="ECO:0000313" key="15">
    <source>
        <dbReference type="Proteomes" id="UP000297065"/>
    </source>
</evidence>
<dbReference type="Gene3D" id="1.10.8.500">
    <property type="entry name" value="HAMP domain in histidine kinase"/>
    <property type="match status" value="1"/>
</dbReference>
<dbReference type="InterPro" id="IPR004089">
    <property type="entry name" value="MCPsignal_dom"/>
</dbReference>
<evidence type="ECO:0000256" key="3">
    <source>
        <dbReference type="ARBA" id="ARBA00022500"/>
    </source>
</evidence>
<evidence type="ECO:0000256" key="11">
    <source>
        <dbReference type="SAM" id="Phobius"/>
    </source>
</evidence>
<comment type="subcellular location">
    <subcellularLocation>
        <location evidence="1">Cell membrane</location>
        <topology evidence="1">Multi-pass membrane protein</topology>
    </subcellularLocation>
</comment>
<dbReference type="Pfam" id="PF00672">
    <property type="entry name" value="HAMP"/>
    <property type="match status" value="1"/>
</dbReference>
<evidence type="ECO:0000256" key="10">
    <source>
        <dbReference type="SAM" id="Coils"/>
    </source>
</evidence>
<dbReference type="PANTHER" id="PTHR32089:SF112">
    <property type="entry name" value="LYSOZYME-LIKE PROTEIN-RELATED"/>
    <property type="match status" value="1"/>
</dbReference>
<feature type="transmembrane region" description="Helical" evidence="11">
    <location>
        <begin position="284"/>
        <end position="304"/>
    </location>
</feature>
<dbReference type="Pfam" id="PF00015">
    <property type="entry name" value="MCPsignal"/>
    <property type="match status" value="1"/>
</dbReference>
<dbReference type="CDD" id="cd12912">
    <property type="entry name" value="PDC2_MCP_like"/>
    <property type="match status" value="1"/>
</dbReference>
<dbReference type="InterPro" id="IPR003660">
    <property type="entry name" value="HAMP_dom"/>
</dbReference>
<dbReference type="CDD" id="cd11386">
    <property type="entry name" value="MCP_signal"/>
    <property type="match status" value="1"/>
</dbReference>
<evidence type="ECO:0000256" key="2">
    <source>
        <dbReference type="ARBA" id="ARBA00022475"/>
    </source>
</evidence>
<keyword evidence="5 11" id="KW-1133">Transmembrane helix</keyword>
<dbReference type="SMART" id="SM00283">
    <property type="entry name" value="MA"/>
    <property type="match status" value="1"/>
</dbReference>
<keyword evidence="6 11" id="KW-0472">Membrane</keyword>